<dbReference type="RefSeq" id="WP_020073328.1">
    <property type="nucleotide sequence ID" value="NZ_JBKWRC010000001.1"/>
</dbReference>
<gene>
    <name evidence="1" type="ORF">E7512_03790</name>
</gene>
<name>A0A928Q295_9FIRM</name>
<protein>
    <submittedName>
        <fullName evidence="1">Uncharacterized protein</fullName>
    </submittedName>
</protein>
<proteinExistence type="predicted"/>
<dbReference type="AlphaFoldDB" id="A0A928Q295"/>
<sequence length="79" mass="9162">MEEKKKHEAASPQKLAELQHLDLENFYKQPDEAVKKEQAEDCPECYYPQAEEEEKKKQAQECAQCFYQPEQPEAGGNNS</sequence>
<comment type="caution">
    <text evidence="1">The sequence shown here is derived from an EMBL/GenBank/DDBJ whole genome shotgun (WGS) entry which is preliminary data.</text>
</comment>
<reference evidence="1" key="1">
    <citation type="submission" date="2019-04" db="EMBL/GenBank/DDBJ databases">
        <title>Evolution of Biomass-Degrading Anaerobic Consortia Revealed by Metagenomics.</title>
        <authorList>
            <person name="Peng X."/>
        </authorList>
    </citation>
    <scope>NUCLEOTIDE SEQUENCE</scope>
    <source>
        <strain evidence="1">SIG551</strain>
    </source>
</reference>
<evidence type="ECO:0000313" key="2">
    <source>
        <dbReference type="Proteomes" id="UP000754750"/>
    </source>
</evidence>
<dbReference type="Proteomes" id="UP000754750">
    <property type="component" value="Unassembled WGS sequence"/>
</dbReference>
<accession>A0A928Q295</accession>
<evidence type="ECO:0000313" key="1">
    <source>
        <dbReference type="EMBL" id="MBE6832693.1"/>
    </source>
</evidence>
<dbReference type="EMBL" id="SVNY01000002">
    <property type="protein sequence ID" value="MBE6832693.1"/>
    <property type="molecule type" value="Genomic_DNA"/>
</dbReference>
<organism evidence="1 2">
    <name type="scientific">Faecalispora sporosphaeroides</name>
    <dbReference type="NCBI Taxonomy" id="1549"/>
    <lineage>
        <taxon>Bacteria</taxon>
        <taxon>Bacillati</taxon>
        <taxon>Bacillota</taxon>
        <taxon>Clostridia</taxon>
        <taxon>Eubacteriales</taxon>
        <taxon>Oscillospiraceae</taxon>
        <taxon>Faecalispora</taxon>
    </lineage>
</organism>